<name>A6XDH9_CALSI</name>
<sequence length="376" mass="42036">TRACIDDYEVIEVGDTLHDPLNGCRSVDCVRTPAGKVEKVEKIYSCDETCPSGWRYEPSPLYPQQCCGTCVQVSCVTDGEVKAVGETWHSEDHCTIYTCAKNNKDQIQIQTVEVQCSQPTEAELALYVYQTYVYQTNEVPDQCCPAYTRTACLLEDNQIPAGEEVQDPDDSCTTISCTEGADGNVTRREKETTCDSDCDLGYIYKPAAVGSNECCGRCVKTHCVDDGQEFALGERWESEGDVCYEYSCELRNDLPTILAVKKECPYFDPECPENEIRLDDSGCCKLCNVTRQPKRDCQPKAIPLMETVGLFQLSTWRVGACRNPNPVPDSRICSGHCDSATEYIRQGRQAKYVSTCSCCRPSRFEKIRIQLIVILV</sequence>
<accession>A6XDH9</accession>
<proteinExistence type="evidence at transcript level"/>
<organism evidence="1">
    <name type="scientific">Callinectes sapidus</name>
    <name type="common">Blue crab</name>
    <dbReference type="NCBI Taxonomy" id="6763"/>
    <lineage>
        <taxon>Eukaryota</taxon>
        <taxon>Metazoa</taxon>
        <taxon>Ecdysozoa</taxon>
        <taxon>Arthropoda</taxon>
        <taxon>Crustacea</taxon>
        <taxon>Multicrustacea</taxon>
        <taxon>Malacostraca</taxon>
        <taxon>Eumalacostraca</taxon>
        <taxon>Eucarida</taxon>
        <taxon>Decapoda</taxon>
        <taxon>Pleocyemata</taxon>
        <taxon>Brachyura</taxon>
        <taxon>Eubrachyura</taxon>
        <taxon>Portunoidea</taxon>
        <taxon>Portunidae</taxon>
        <taxon>Portuninae</taxon>
        <taxon>Callinectes</taxon>
    </lineage>
</organism>
<dbReference type="SUPFAM" id="SSF57603">
    <property type="entry name" value="FnI-like domain"/>
    <property type="match status" value="1"/>
</dbReference>
<reference evidence="1" key="1">
    <citation type="submission" date="2006-06" db="EMBL/GenBank/DDBJ databases">
        <title>Characterization of Callinectes hemolectin gene.</title>
        <authorList>
            <person name="Chung J.S."/>
        </authorList>
    </citation>
    <scope>NUCLEOTIDE SEQUENCE</scope>
</reference>
<dbReference type="EMBL" id="DQ667142">
    <property type="protein sequence ID" value="ABG75717.1"/>
    <property type="molecule type" value="mRNA"/>
</dbReference>
<evidence type="ECO:0000313" key="1">
    <source>
        <dbReference type="EMBL" id="ABG75717.1"/>
    </source>
</evidence>
<protein>
    <submittedName>
        <fullName evidence="1">Hemolectin</fullName>
    </submittedName>
</protein>
<feature type="non-terminal residue" evidence="1">
    <location>
        <position position="1"/>
    </location>
</feature>
<dbReference type="AlphaFoldDB" id="A6XDH9"/>